<dbReference type="EMBL" id="AAOF01000031">
    <property type="protein sequence ID" value="EAR20186.1"/>
    <property type="molecule type" value="Genomic_DNA"/>
</dbReference>
<proteinExistence type="inferred from homology"/>
<dbReference type="eggNOG" id="COG1090">
    <property type="taxonomic scope" value="Bacteria"/>
</dbReference>
<dbReference type="AlphaFoldDB" id="A4BVR4"/>
<evidence type="ECO:0000313" key="5">
    <source>
        <dbReference type="Proteomes" id="UP000003374"/>
    </source>
</evidence>
<dbReference type="OrthoDB" id="9801773at2"/>
<dbReference type="InterPro" id="IPR036291">
    <property type="entry name" value="NAD(P)-bd_dom_sf"/>
</dbReference>
<protein>
    <recommendedName>
        <fullName evidence="6">TIGR01777 family protein</fullName>
    </recommendedName>
</protein>
<comment type="similarity">
    <text evidence="1">Belongs to the NAD(P)-dependent epimerase/dehydratase family. SDR39U1 subfamily.</text>
</comment>
<feature type="domain" description="NAD-dependent epimerase/dehydratase" evidence="2">
    <location>
        <begin position="4"/>
        <end position="217"/>
    </location>
</feature>
<dbReference type="SUPFAM" id="SSF51735">
    <property type="entry name" value="NAD(P)-binding Rossmann-fold domains"/>
    <property type="match status" value="1"/>
</dbReference>
<comment type="caution">
    <text evidence="4">The sequence shown here is derived from an EMBL/GenBank/DDBJ whole genome shotgun (WGS) entry which is preliminary data.</text>
</comment>
<evidence type="ECO:0008006" key="6">
    <source>
        <dbReference type="Google" id="ProtNLM"/>
    </source>
</evidence>
<evidence type="ECO:0000256" key="1">
    <source>
        <dbReference type="ARBA" id="ARBA00009353"/>
    </source>
</evidence>
<dbReference type="HOGENOM" id="CLU_047373_0_3_6"/>
<organism evidence="4 5">
    <name type="scientific">Nitrococcus mobilis Nb-231</name>
    <dbReference type="NCBI Taxonomy" id="314278"/>
    <lineage>
        <taxon>Bacteria</taxon>
        <taxon>Pseudomonadati</taxon>
        <taxon>Pseudomonadota</taxon>
        <taxon>Gammaproteobacteria</taxon>
        <taxon>Chromatiales</taxon>
        <taxon>Ectothiorhodospiraceae</taxon>
        <taxon>Nitrococcus</taxon>
    </lineage>
</organism>
<dbReference type="InterPro" id="IPR010099">
    <property type="entry name" value="SDR39U1"/>
</dbReference>
<dbReference type="Pfam" id="PF01370">
    <property type="entry name" value="Epimerase"/>
    <property type="match status" value="1"/>
</dbReference>
<evidence type="ECO:0000313" key="4">
    <source>
        <dbReference type="EMBL" id="EAR20186.1"/>
    </source>
</evidence>
<dbReference type="InterPro" id="IPR001509">
    <property type="entry name" value="Epimerase_deHydtase"/>
</dbReference>
<dbReference type="NCBIfam" id="TIGR01777">
    <property type="entry name" value="yfcH"/>
    <property type="match status" value="1"/>
</dbReference>
<sequence length="311" mass="34012">MATVLITGGTGFIGGALYRHYLNRNWQVFVLTREVARAQQRLGQAVRAVVNLQDIPPESAPQVIFNLAGQNLASGRWTRTRKRRFVESRVGVTQQVVEYINSLTDASPVLISGSAVGYYGARGATRLDEQASAGEEYQSRLCQAWEQAALATEAAGTRVCLMRSGAVLGPDGGPLAGLLPAFRRGLGGYLGDGRQWLSWIHIDDWIALAQHLIDNPKLHGPFNATSPHPQTNRDFAKTLGQALNRPARLRIPGWLVRLTQGEMAHLFLTGQRVLPQRALDSGFQFRYPHLSDALTDILGTHGERPPIAPGP</sequence>
<keyword evidence="5" id="KW-1185">Reference proteome</keyword>
<dbReference type="Proteomes" id="UP000003374">
    <property type="component" value="Unassembled WGS sequence"/>
</dbReference>
<dbReference type="InterPro" id="IPR013549">
    <property type="entry name" value="DUF1731"/>
</dbReference>
<dbReference type="STRING" id="314278.NB231_13776"/>
<dbReference type="PANTHER" id="PTHR11092">
    <property type="entry name" value="SUGAR NUCLEOTIDE EPIMERASE RELATED"/>
    <property type="match status" value="1"/>
</dbReference>
<evidence type="ECO:0000259" key="2">
    <source>
        <dbReference type="Pfam" id="PF01370"/>
    </source>
</evidence>
<reference evidence="4 5" key="1">
    <citation type="submission" date="2006-02" db="EMBL/GenBank/DDBJ databases">
        <authorList>
            <person name="Waterbury J."/>
            <person name="Ferriera S."/>
            <person name="Johnson J."/>
            <person name="Kravitz S."/>
            <person name="Halpern A."/>
            <person name="Remington K."/>
            <person name="Beeson K."/>
            <person name="Tran B."/>
            <person name="Rogers Y.-H."/>
            <person name="Friedman R."/>
            <person name="Venter J.C."/>
        </authorList>
    </citation>
    <scope>NUCLEOTIDE SEQUENCE [LARGE SCALE GENOMIC DNA]</scope>
    <source>
        <strain evidence="4 5">Nb-231</strain>
    </source>
</reference>
<dbReference type="RefSeq" id="WP_005003592.1">
    <property type="nucleotide sequence ID" value="NZ_CH672427.1"/>
</dbReference>
<name>A4BVR4_9GAMM</name>
<gene>
    <name evidence="4" type="ORF">NB231_13776</name>
</gene>
<dbReference type="Pfam" id="PF08338">
    <property type="entry name" value="DUF1731"/>
    <property type="match status" value="1"/>
</dbReference>
<accession>A4BVR4</accession>
<feature type="domain" description="DUF1731" evidence="3">
    <location>
        <begin position="251"/>
        <end position="297"/>
    </location>
</feature>
<dbReference type="PANTHER" id="PTHR11092:SF0">
    <property type="entry name" value="EPIMERASE FAMILY PROTEIN SDR39U1"/>
    <property type="match status" value="1"/>
</dbReference>
<evidence type="ECO:0000259" key="3">
    <source>
        <dbReference type="Pfam" id="PF08338"/>
    </source>
</evidence>
<dbReference type="Gene3D" id="3.40.50.720">
    <property type="entry name" value="NAD(P)-binding Rossmann-like Domain"/>
    <property type="match status" value="1"/>
</dbReference>